<sequence>MDLNINKSQEHMPERGFSGGLNNATKDRDMSETHFLVHDVNDSVGVMVVENVVKGMQVTGYMMDTDEEIVLTALNDIPLGHKIALRDLDVGDTIIKYNEDMGKVVESISAGGHAHVHNIKTKRW</sequence>
<gene>
    <name evidence="2" type="ORF">GCM10007932_41210</name>
</gene>
<evidence type="ECO:0000313" key="2">
    <source>
        <dbReference type="EMBL" id="GLQ74759.1"/>
    </source>
</evidence>
<feature type="region of interest" description="Disordered" evidence="1">
    <location>
        <begin position="1"/>
        <end position="21"/>
    </location>
</feature>
<organism evidence="2 3">
    <name type="scientific">Vibrio penaeicida</name>
    <dbReference type="NCBI Taxonomy" id="104609"/>
    <lineage>
        <taxon>Bacteria</taxon>
        <taxon>Pseudomonadati</taxon>
        <taxon>Pseudomonadota</taxon>
        <taxon>Gammaproteobacteria</taxon>
        <taxon>Vibrionales</taxon>
        <taxon>Vibrionaceae</taxon>
        <taxon>Vibrio</taxon>
    </lineage>
</organism>
<dbReference type="EMBL" id="BSNX01000063">
    <property type="protein sequence ID" value="GLQ74759.1"/>
    <property type="molecule type" value="Genomic_DNA"/>
</dbReference>
<comment type="caution">
    <text evidence="2">The sequence shown here is derived from an EMBL/GenBank/DDBJ whole genome shotgun (WGS) entry which is preliminary data.</text>
</comment>
<dbReference type="InterPro" id="IPR044144">
    <property type="entry name" value="SAF_UxaA/GarD"/>
</dbReference>
<name>A0AAV5NWS2_9VIBR</name>
<evidence type="ECO:0008006" key="4">
    <source>
        <dbReference type="Google" id="ProtNLM"/>
    </source>
</evidence>
<evidence type="ECO:0000256" key="1">
    <source>
        <dbReference type="SAM" id="MobiDB-lite"/>
    </source>
</evidence>
<protein>
    <recommendedName>
        <fullName evidence="4">Flagellar biosynthesis protein FlgA</fullName>
    </recommendedName>
</protein>
<dbReference type="Gene3D" id="2.30.130.110">
    <property type="match status" value="1"/>
</dbReference>
<accession>A0AAV5NWS2</accession>
<evidence type="ECO:0000313" key="3">
    <source>
        <dbReference type="Proteomes" id="UP001156690"/>
    </source>
</evidence>
<keyword evidence="3" id="KW-1185">Reference proteome</keyword>
<dbReference type="Proteomes" id="UP001156690">
    <property type="component" value="Unassembled WGS sequence"/>
</dbReference>
<reference evidence="3" key="1">
    <citation type="journal article" date="2019" name="Int. J. Syst. Evol. Microbiol.">
        <title>The Global Catalogue of Microorganisms (GCM) 10K type strain sequencing project: providing services to taxonomists for standard genome sequencing and annotation.</title>
        <authorList>
            <consortium name="The Broad Institute Genomics Platform"/>
            <consortium name="The Broad Institute Genome Sequencing Center for Infectious Disease"/>
            <person name="Wu L."/>
            <person name="Ma J."/>
        </authorList>
    </citation>
    <scope>NUCLEOTIDE SEQUENCE [LARGE SCALE GENOMIC DNA]</scope>
    <source>
        <strain evidence="3">NBRC 15640</strain>
    </source>
</reference>
<dbReference type="CDD" id="cd11613">
    <property type="entry name" value="SAF_AH_GD"/>
    <property type="match status" value="1"/>
</dbReference>
<dbReference type="AlphaFoldDB" id="A0AAV5NWS2"/>
<proteinExistence type="predicted"/>